<protein>
    <submittedName>
        <fullName evidence="1">Uncharacterized protein</fullName>
    </submittedName>
</protein>
<sequence length="203" mass="24035">MLNKIICVNKKENELIDVSSFSNSFYLENKKNDQDFFNRKLCLTRQAIDFLKIVNFDLTKLNNLLVLEIGENNLIHYFNNGLIYKDLKSLNLVQYEPNLKHNHLNSLEFKLSIRAFKTDENGYIKTLGFLFNILDSFLNISSWYFSSKFIHEHKYLVNEALKIAQKLGTKIDAIDIYFDEFNLRDETTYLKDIEVIKNNIRKN</sequence>
<dbReference type="AlphaFoldDB" id="A0A269TJJ7"/>
<evidence type="ECO:0000313" key="1">
    <source>
        <dbReference type="EMBL" id="PAK21581.1"/>
    </source>
</evidence>
<gene>
    <name evidence="1" type="ORF">CJJ23_01360</name>
</gene>
<dbReference type="EMBL" id="NQNY01000003">
    <property type="protein sequence ID" value="PAK21581.1"/>
    <property type="molecule type" value="Genomic_DNA"/>
</dbReference>
<organism evidence="1 2">
    <name type="scientific">Mycoplasmopsis agassizii</name>
    <dbReference type="NCBI Taxonomy" id="33922"/>
    <lineage>
        <taxon>Bacteria</taxon>
        <taxon>Bacillati</taxon>
        <taxon>Mycoplasmatota</taxon>
        <taxon>Mycoplasmoidales</taxon>
        <taxon>Metamycoplasmataceae</taxon>
        <taxon>Mycoplasmopsis</taxon>
    </lineage>
</organism>
<proteinExistence type="predicted"/>
<dbReference type="RefSeq" id="WP_095334593.1">
    <property type="nucleotide sequence ID" value="NZ_NQNY01000003.1"/>
</dbReference>
<name>A0A269TJJ7_9BACT</name>
<reference evidence="2" key="1">
    <citation type="submission" date="2017-08" db="EMBL/GenBank/DDBJ databases">
        <authorList>
            <person name="Alvarez-Ponce D."/>
            <person name="Weitzman C.L."/>
            <person name="Tillett R.L."/>
            <person name="Sandmeier F.C."/>
            <person name="Tracy C.R."/>
        </authorList>
    </citation>
    <scope>NUCLEOTIDE SEQUENCE [LARGE SCALE GENOMIC DNA]</scope>
    <source>
        <strain evidence="2">723</strain>
    </source>
</reference>
<evidence type="ECO:0000313" key="2">
    <source>
        <dbReference type="Proteomes" id="UP000216943"/>
    </source>
</evidence>
<comment type="caution">
    <text evidence="1">The sequence shown here is derived from an EMBL/GenBank/DDBJ whole genome shotgun (WGS) entry which is preliminary data.</text>
</comment>
<accession>A0A269TJJ7</accession>
<dbReference type="OrthoDB" id="9889534at2"/>
<dbReference type="Proteomes" id="UP000216943">
    <property type="component" value="Unassembled WGS sequence"/>
</dbReference>